<evidence type="ECO:0000313" key="4">
    <source>
        <dbReference type="Proteomes" id="UP000184052"/>
    </source>
</evidence>
<dbReference type="AlphaFoldDB" id="A0A1M6FQX4"/>
<dbReference type="Pfam" id="PF01613">
    <property type="entry name" value="Flavin_Reduct"/>
    <property type="match status" value="1"/>
</dbReference>
<organism evidence="3 4">
    <name type="scientific">Dethiosulfatibacter aminovorans DSM 17477</name>
    <dbReference type="NCBI Taxonomy" id="1121476"/>
    <lineage>
        <taxon>Bacteria</taxon>
        <taxon>Bacillati</taxon>
        <taxon>Bacillota</taxon>
        <taxon>Tissierellia</taxon>
        <taxon>Dethiosulfatibacter</taxon>
    </lineage>
</organism>
<dbReference type="Gene3D" id="2.30.110.10">
    <property type="entry name" value="Electron Transport, Fmn-binding Protein, Chain A"/>
    <property type="match status" value="1"/>
</dbReference>
<name>A0A1M6FQX4_9FIRM</name>
<dbReference type="GO" id="GO:0016646">
    <property type="term" value="F:oxidoreductase activity, acting on the CH-NH group of donors, NAD or NADP as acceptor"/>
    <property type="evidence" value="ECO:0007669"/>
    <property type="project" value="UniProtKB-ARBA"/>
</dbReference>
<dbReference type="SUPFAM" id="SSF50475">
    <property type="entry name" value="FMN-binding split barrel"/>
    <property type="match status" value="1"/>
</dbReference>
<sequence>MELNYLDFSSKAIEQFSKGGAFLTVKGEKRVNTMTIGWGFIGKMWNKPMFIAAVRYSRFTYRLLKETDEFTVSFPLHGQLTKELAFCGKKSGKNYDKFEECMIELEEGDVLDTPVIKDCNLHYECRIAYRQTLEPELIKEDFILEKYEDNDYHVMIYGEIVSCHS</sequence>
<evidence type="ECO:0000313" key="3">
    <source>
        <dbReference type="EMBL" id="SHJ00063.1"/>
    </source>
</evidence>
<protein>
    <submittedName>
        <fullName evidence="3">NADH-FMN oxidoreductase RutF, flavin reductase (DIM6/NTAB) family</fullName>
    </submittedName>
</protein>
<comment type="similarity">
    <text evidence="1">Belongs to the flavoredoxin family.</text>
</comment>
<evidence type="ECO:0000256" key="1">
    <source>
        <dbReference type="ARBA" id="ARBA00038054"/>
    </source>
</evidence>
<dbReference type="EMBL" id="FQZL01000009">
    <property type="protein sequence ID" value="SHJ00063.1"/>
    <property type="molecule type" value="Genomic_DNA"/>
</dbReference>
<dbReference type="GO" id="GO:0010181">
    <property type="term" value="F:FMN binding"/>
    <property type="evidence" value="ECO:0007669"/>
    <property type="project" value="InterPro"/>
</dbReference>
<accession>A0A1M6FQX4</accession>
<proteinExistence type="inferred from homology"/>
<dbReference type="OrthoDB" id="9791490at2"/>
<reference evidence="3 4" key="1">
    <citation type="submission" date="2016-11" db="EMBL/GenBank/DDBJ databases">
        <authorList>
            <person name="Jaros S."/>
            <person name="Januszkiewicz K."/>
            <person name="Wedrychowicz H."/>
        </authorList>
    </citation>
    <scope>NUCLEOTIDE SEQUENCE [LARGE SCALE GENOMIC DNA]</scope>
    <source>
        <strain evidence="3 4">DSM 17477</strain>
    </source>
</reference>
<dbReference type="InterPro" id="IPR052174">
    <property type="entry name" value="Flavoredoxin"/>
</dbReference>
<dbReference type="STRING" id="1121476.SAMN02745751_01504"/>
<dbReference type="RefSeq" id="WP_073048970.1">
    <property type="nucleotide sequence ID" value="NZ_FQZL01000009.1"/>
</dbReference>
<dbReference type="PANTHER" id="PTHR43567">
    <property type="entry name" value="FLAVOREDOXIN-RELATED-RELATED"/>
    <property type="match status" value="1"/>
</dbReference>
<dbReference type="Proteomes" id="UP000184052">
    <property type="component" value="Unassembled WGS sequence"/>
</dbReference>
<feature type="domain" description="Flavin reductase like" evidence="2">
    <location>
        <begin position="16"/>
        <end position="164"/>
    </location>
</feature>
<dbReference type="InterPro" id="IPR002563">
    <property type="entry name" value="Flavin_Rdtase-like_dom"/>
</dbReference>
<evidence type="ECO:0000259" key="2">
    <source>
        <dbReference type="Pfam" id="PF01613"/>
    </source>
</evidence>
<gene>
    <name evidence="3" type="ORF">SAMN02745751_01504</name>
</gene>
<dbReference type="InterPro" id="IPR012349">
    <property type="entry name" value="Split_barrel_FMN-bd"/>
</dbReference>
<dbReference type="PANTHER" id="PTHR43567:SF5">
    <property type="entry name" value="HYPOTHETICAL CYTOSOLIC PROTEIN"/>
    <property type="match status" value="1"/>
</dbReference>
<keyword evidence="4" id="KW-1185">Reference proteome</keyword>